<sequence length="398" mass="44588">MNTVMDDKKAANAQKQKSKNILDEKGVSDKAESQSNRACGNFEASKASNVKEVWFAGGHSDAYVYIPRFRDCTSTPPGFKWWKKRIWTVFARGHRFAHVDAHSLDLDFGTSNPTSRVESLRVLPDQASSIVVRSWRTCSKVGPSERSIGLPDYIVNFDVAPLFASSPVRRFTPPSYSQTRTDAGGIWEKRSSSQLDGSVRLVMDWTMKGGEGPFRLHRCPGTRSSRRAPLRYLDRSLFVLRLSGFPTFTSVCPGYGVCISGEDRNCVRGEDRWQETFEKVIRSNFVDIVKLVAIVTYHEASVDEGTVSKGVEKEVTSPKHVINQVSGDVLKNVQTCLQDHEALRKSIPTADVIKTFMALRDHVLRYPGKPSSILCPARVLIDVQRIQKSRFFSAADPH</sequence>
<proteinExistence type="predicted"/>
<organism evidence="2 3">
    <name type="scientific">Paxillus rubicundulus Ve08.2h10</name>
    <dbReference type="NCBI Taxonomy" id="930991"/>
    <lineage>
        <taxon>Eukaryota</taxon>
        <taxon>Fungi</taxon>
        <taxon>Dikarya</taxon>
        <taxon>Basidiomycota</taxon>
        <taxon>Agaricomycotina</taxon>
        <taxon>Agaricomycetes</taxon>
        <taxon>Agaricomycetidae</taxon>
        <taxon>Boletales</taxon>
        <taxon>Paxilineae</taxon>
        <taxon>Paxillaceae</taxon>
        <taxon>Paxillus</taxon>
    </lineage>
</organism>
<dbReference type="HOGENOM" id="CLU_692798_0_0_1"/>
<keyword evidence="3" id="KW-1185">Reference proteome</keyword>
<feature type="compositionally biased region" description="Basic and acidic residues" evidence="1">
    <location>
        <begin position="1"/>
        <end position="10"/>
    </location>
</feature>
<feature type="region of interest" description="Disordered" evidence="1">
    <location>
        <begin position="1"/>
        <end position="38"/>
    </location>
</feature>
<evidence type="ECO:0000313" key="3">
    <source>
        <dbReference type="Proteomes" id="UP000054538"/>
    </source>
</evidence>
<name>A0A0D0D5J3_9AGAM</name>
<evidence type="ECO:0000256" key="1">
    <source>
        <dbReference type="SAM" id="MobiDB-lite"/>
    </source>
</evidence>
<protein>
    <submittedName>
        <fullName evidence="2">Uncharacterized protein</fullName>
    </submittedName>
</protein>
<evidence type="ECO:0000313" key="2">
    <source>
        <dbReference type="EMBL" id="KIK91917.1"/>
    </source>
</evidence>
<reference evidence="3" key="2">
    <citation type="submission" date="2015-01" db="EMBL/GenBank/DDBJ databases">
        <title>Evolutionary Origins and Diversification of the Mycorrhizal Mutualists.</title>
        <authorList>
            <consortium name="DOE Joint Genome Institute"/>
            <consortium name="Mycorrhizal Genomics Consortium"/>
            <person name="Kohler A."/>
            <person name="Kuo A."/>
            <person name="Nagy L.G."/>
            <person name="Floudas D."/>
            <person name="Copeland A."/>
            <person name="Barry K.W."/>
            <person name="Cichocki N."/>
            <person name="Veneault-Fourrey C."/>
            <person name="LaButti K."/>
            <person name="Lindquist E.A."/>
            <person name="Lipzen A."/>
            <person name="Lundell T."/>
            <person name="Morin E."/>
            <person name="Murat C."/>
            <person name="Riley R."/>
            <person name="Ohm R."/>
            <person name="Sun H."/>
            <person name="Tunlid A."/>
            <person name="Henrissat B."/>
            <person name="Grigoriev I.V."/>
            <person name="Hibbett D.S."/>
            <person name="Martin F."/>
        </authorList>
    </citation>
    <scope>NUCLEOTIDE SEQUENCE [LARGE SCALE GENOMIC DNA]</scope>
    <source>
        <strain evidence="3">Ve08.2h10</strain>
    </source>
</reference>
<dbReference type="EMBL" id="KN825333">
    <property type="protein sequence ID" value="KIK91917.1"/>
    <property type="molecule type" value="Genomic_DNA"/>
</dbReference>
<dbReference type="Proteomes" id="UP000054538">
    <property type="component" value="Unassembled WGS sequence"/>
</dbReference>
<dbReference type="AlphaFoldDB" id="A0A0D0D5J3"/>
<accession>A0A0D0D5J3</accession>
<dbReference type="InParanoid" id="A0A0D0D5J3"/>
<reference evidence="2 3" key="1">
    <citation type="submission" date="2014-04" db="EMBL/GenBank/DDBJ databases">
        <authorList>
            <consortium name="DOE Joint Genome Institute"/>
            <person name="Kuo A."/>
            <person name="Kohler A."/>
            <person name="Jargeat P."/>
            <person name="Nagy L.G."/>
            <person name="Floudas D."/>
            <person name="Copeland A."/>
            <person name="Barry K.W."/>
            <person name="Cichocki N."/>
            <person name="Veneault-Fourrey C."/>
            <person name="LaButti K."/>
            <person name="Lindquist E.A."/>
            <person name="Lipzen A."/>
            <person name="Lundell T."/>
            <person name="Morin E."/>
            <person name="Murat C."/>
            <person name="Sun H."/>
            <person name="Tunlid A."/>
            <person name="Henrissat B."/>
            <person name="Grigoriev I.V."/>
            <person name="Hibbett D.S."/>
            <person name="Martin F."/>
            <person name="Nordberg H.P."/>
            <person name="Cantor M.N."/>
            <person name="Hua S.X."/>
        </authorList>
    </citation>
    <scope>NUCLEOTIDE SEQUENCE [LARGE SCALE GENOMIC DNA]</scope>
    <source>
        <strain evidence="2 3">Ve08.2h10</strain>
    </source>
</reference>
<feature type="compositionally biased region" description="Basic and acidic residues" evidence="1">
    <location>
        <begin position="20"/>
        <end position="32"/>
    </location>
</feature>
<gene>
    <name evidence="2" type="ORF">PAXRUDRAFT_13519</name>
</gene>